<feature type="compositionally biased region" description="Low complexity" evidence="1">
    <location>
        <begin position="531"/>
        <end position="575"/>
    </location>
</feature>
<organism evidence="4 5">
    <name type="scientific">Neolentinus lepideus HHB14362 ss-1</name>
    <dbReference type="NCBI Taxonomy" id="1314782"/>
    <lineage>
        <taxon>Eukaryota</taxon>
        <taxon>Fungi</taxon>
        <taxon>Dikarya</taxon>
        <taxon>Basidiomycota</taxon>
        <taxon>Agaricomycotina</taxon>
        <taxon>Agaricomycetes</taxon>
        <taxon>Gloeophyllales</taxon>
        <taxon>Gloeophyllaceae</taxon>
        <taxon>Neolentinus</taxon>
    </lineage>
</organism>
<dbReference type="Proteomes" id="UP000076761">
    <property type="component" value="Unassembled WGS sequence"/>
</dbReference>
<keyword evidence="2" id="KW-0732">Signal</keyword>
<feature type="compositionally biased region" description="Low complexity" evidence="1">
    <location>
        <begin position="490"/>
        <end position="508"/>
    </location>
</feature>
<dbReference type="AlphaFoldDB" id="A0A165RVJ6"/>
<feature type="chain" id="PRO_5007866044" description="DUF7223 domain-containing protein" evidence="2">
    <location>
        <begin position="19"/>
        <end position="715"/>
    </location>
</feature>
<feature type="region of interest" description="Disordered" evidence="1">
    <location>
        <begin position="490"/>
        <end position="600"/>
    </location>
</feature>
<evidence type="ECO:0000259" key="3">
    <source>
        <dbReference type="Pfam" id="PF23865"/>
    </source>
</evidence>
<reference evidence="4 5" key="1">
    <citation type="journal article" date="2016" name="Mol. Biol. Evol.">
        <title>Comparative Genomics of Early-Diverging Mushroom-Forming Fungi Provides Insights into the Origins of Lignocellulose Decay Capabilities.</title>
        <authorList>
            <person name="Nagy L.G."/>
            <person name="Riley R."/>
            <person name="Tritt A."/>
            <person name="Adam C."/>
            <person name="Daum C."/>
            <person name="Floudas D."/>
            <person name="Sun H."/>
            <person name="Yadav J.S."/>
            <person name="Pangilinan J."/>
            <person name="Larsson K.H."/>
            <person name="Matsuura K."/>
            <person name="Barry K."/>
            <person name="Labutti K."/>
            <person name="Kuo R."/>
            <person name="Ohm R.A."/>
            <person name="Bhattacharya S.S."/>
            <person name="Shirouzu T."/>
            <person name="Yoshinaga Y."/>
            <person name="Martin F.M."/>
            <person name="Grigoriev I.V."/>
            <person name="Hibbett D.S."/>
        </authorList>
    </citation>
    <scope>NUCLEOTIDE SEQUENCE [LARGE SCALE GENOMIC DNA]</scope>
    <source>
        <strain evidence="4 5">HHB14362 ss-1</strain>
    </source>
</reference>
<dbReference type="OrthoDB" id="73875at2759"/>
<dbReference type="InterPro" id="IPR055647">
    <property type="entry name" value="DUF7223"/>
</dbReference>
<proteinExistence type="predicted"/>
<protein>
    <recommendedName>
        <fullName evidence="3">DUF7223 domain-containing protein</fullName>
    </recommendedName>
</protein>
<feature type="domain" description="DUF7223" evidence="3">
    <location>
        <begin position="269"/>
        <end position="427"/>
    </location>
</feature>
<evidence type="ECO:0000313" key="5">
    <source>
        <dbReference type="Proteomes" id="UP000076761"/>
    </source>
</evidence>
<feature type="compositionally biased region" description="Polar residues" evidence="1">
    <location>
        <begin position="579"/>
        <end position="600"/>
    </location>
</feature>
<feature type="signal peptide" evidence="2">
    <location>
        <begin position="1"/>
        <end position="18"/>
    </location>
</feature>
<dbReference type="InParanoid" id="A0A165RVJ6"/>
<dbReference type="EMBL" id="KV425578">
    <property type="protein sequence ID" value="KZT24325.1"/>
    <property type="molecule type" value="Genomic_DNA"/>
</dbReference>
<keyword evidence="5" id="KW-1185">Reference proteome</keyword>
<sequence length="715" mass="73718">MIHSFLAFVSFLIASVTAANDWSQPCINGSCYWDVNANGTAGQASGTMKIWGPSSMLSDITSAAGWQILDCDQNATAQDIRLVCMNESASCNHLFQDGAENTLVRLPENCGASPFARVAKAWVSADQSLPDSIMSNLTRRDGSVPQVQALSLDTSWNSMDASKGNISLAIMGASFPGVTGTIDTSNLGPQRRSRLARRGFLDSIFGNLDGFNDTVKRTSPITVDKDLKLPPLSLSCNGFTASVNADIDTNFNANVTYGVVLAGTIIPPDVSEFVLFSNFDADIAGTVNLQASAAGTVDSGKIQLFQIGLPGLDIPQIFTLGPQFVVNGEVAANAGIDVDLTVGLAYNVANGQLFFPSPPSGQSNGGTPTPQDSTLKLSVSPDVQANASVTAHLIPEIDFGINVLAGLASATVYLDLDASATLSMQLDAQSNVTTVSNSTRSSKVASATSATTSGNTTVTAVTGNQTASATDRSVQTGVSLTTVTVTSTITSKATHSTSSSDNSTQLSTAISKSQAEPSKMASSMAIIGTASSNSSQTSSMHSPQSSSAGSTTSVSSSGNMSVATPTASPTAASSAGMETPSSKSSQGLAPRGNTTASGSVNGCVTIDTGITVNAGAEGSFLSFFSDSTQVTLFQKNFQLFKKCFGTATPQRRTVPSIASFGRRLDGTRRSPSVSPVRRESSLLGKRKSITCPDIAPTDALSLIDEVVSAASELSI</sequence>
<name>A0A165RVJ6_9AGAM</name>
<evidence type="ECO:0000313" key="4">
    <source>
        <dbReference type="EMBL" id="KZT24325.1"/>
    </source>
</evidence>
<gene>
    <name evidence="4" type="ORF">NEOLEDRAFT_1135109</name>
</gene>
<evidence type="ECO:0000256" key="1">
    <source>
        <dbReference type="SAM" id="MobiDB-lite"/>
    </source>
</evidence>
<accession>A0A165RVJ6</accession>
<evidence type="ECO:0000256" key="2">
    <source>
        <dbReference type="SAM" id="SignalP"/>
    </source>
</evidence>
<dbReference type="Pfam" id="PF23865">
    <property type="entry name" value="DUF7223"/>
    <property type="match status" value="1"/>
</dbReference>